<feature type="compositionally biased region" description="Polar residues" evidence="3">
    <location>
        <begin position="20"/>
        <end position="29"/>
    </location>
</feature>
<dbReference type="PANTHER" id="PTHR37042:SF4">
    <property type="entry name" value="OUTER MEMBRANE PROTEIN RV1973"/>
    <property type="match status" value="1"/>
</dbReference>
<dbReference type="OrthoDB" id="4374592at2"/>
<dbReference type="eggNOG" id="ENOG50341TF">
    <property type="taxonomic scope" value="Bacteria"/>
</dbReference>
<evidence type="ECO:0000256" key="1">
    <source>
        <dbReference type="ARBA" id="ARBA00004370"/>
    </source>
</evidence>
<gene>
    <name evidence="5" type="ORF">GOHSU_08_00760</name>
</gene>
<feature type="compositionally biased region" description="Low complexity" evidence="3">
    <location>
        <begin position="30"/>
        <end position="52"/>
    </location>
</feature>
<evidence type="ECO:0000313" key="5">
    <source>
        <dbReference type="EMBL" id="GAC56548.1"/>
    </source>
</evidence>
<sequence>MSDDEKNKYGDLPAMEIRTAGSSPRESTGPSAAESAQSAAEPAAPAEPAAEQVTVERSIVETTVDLTTPVTAETAEARTEARAATERLRAARGQTGRTRPREEAIDLTADRTVARPPAVHPLRSAELSAGSGRRFSRALLLWLIAAILGGIAAVLAWHPGAVGTENRAFVNNAETTQVMSQVSDKGCLPFTYKWRTATEDLQRADASLTGQAQQDFRKVVETNRTVIVQSKADSACQADNVAIASLTKDQATAIATLIVSVTTNGQLADQTMVRLQYLMEKHGDQWKIAQVLDVD</sequence>
<dbReference type="EMBL" id="BANT01000008">
    <property type="protein sequence ID" value="GAC56548.1"/>
    <property type="molecule type" value="Genomic_DNA"/>
</dbReference>
<comment type="caution">
    <text evidence="5">The sequence shown here is derived from an EMBL/GenBank/DDBJ whole genome shotgun (WGS) entry which is preliminary data.</text>
</comment>
<proteinExistence type="predicted"/>
<evidence type="ECO:0000313" key="6">
    <source>
        <dbReference type="Proteomes" id="UP000053405"/>
    </source>
</evidence>
<dbReference type="PANTHER" id="PTHR37042">
    <property type="entry name" value="OUTER MEMBRANE PROTEIN RV1973"/>
    <property type="match status" value="1"/>
</dbReference>
<evidence type="ECO:0000256" key="3">
    <source>
        <dbReference type="SAM" id="MobiDB-lite"/>
    </source>
</evidence>
<dbReference type="GO" id="GO:0016020">
    <property type="term" value="C:membrane"/>
    <property type="evidence" value="ECO:0007669"/>
    <property type="project" value="UniProtKB-SubCell"/>
</dbReference>
<dbReference type="RefSeq" id="WP_005936954.1">
    <property type="nucleotide sequence ID" value="NZ_ATVK01000043.1"/>
</dbReference>
<dbReference type="STRING" id="1121927.GOHSU_08_00760"/>
<protein>
    <recommendedName>
        <fullName evidence="7">Mce-associated membrane protein</fullName>
    </recommendedName>
</protein>
<comment type="subcellular location">
    <subcellularLocation>
        <location evidence="1">Membrane</location>
    </subcellularLocation>
</comment>
<keyword evidence="4" id="KW-1133">Transmembrane helix</keyword>
<dbReference type="AlphaFoldDB" id="L7L954"/>
<dbReference type="Proteomes" id="UP000053405">
    <property type="component" value="Unassembled WGS sequence"/>
</dbReference>
<keyword evidence="4" id="KW-0812">Transmembrane</keyword>
<name>L7L954_9ACTN</name>
<accession>L7L954</accession>
<feature type="transmembrane region" description="Helical" evidence="4">
    <location>
        <begin position="138"/>
        <end position="157"/>
    </location>
</feature>
<organism evidence="5 6">
    <name type="scientific">Gordonia hirsuta DSM 44140 = NBRC 16056</name>
    <dbReference type="NCBI Taxonomy" id="1121927"/>
    <lineage>
        <taxon>Bacteria</taxon>
        <taxon>Bacillati</taxon>
        <taxon>Actinomycetota</taxon>
        <taxon>Actinomycetes</taxon>
        <taxon>Mycobacteriales</taxon>
        <taxon>Gordoniaceae</taxon>
        <taxon>Gordonia</taxon>
    </lineage>
</organism>
<evidence type="ECO:0000256" key="4">
    <source>
        <dbReference type="SAM" id="Phobius"/>
    </source>
</evidence>
<evidence type="ECO:0008006" key="7">
    <source>
        <dbReference type="Google" id="ProtNLM"/>
    </source>
</evidence>
<evidence type="ECO:0000256" key="2">
    <source>
        <dbReference type="ARBA" id="ARBA00023136"/>
    </source>
</evidence>
<keyword evidence="2 4" id="KW-0472">Membrane</keyword>
<reference evidence="5 6" key="1">
    <citation type="submission" date="2012-12" db="EMBL/GenBank/DDBJ databases">
        <title>Whole genome shotgun sequence of Gordonia hirsuta NBRC 16056.</title>
        <authorList>
            <person name="Isaki-Nakamura S."/>
            <person name="Hosoyama A."/>
            <person name="Tsuchikane K."/>
            <person name="Katsumata H."/>
            <person name="Baba S."/>
            <person name="Yamazaki S."/>
            <person name="Fujita N."/>
        </authorList>
    </citation>
    <scope>NUCLEOTIDE SEQUENCE [LARGE SCALE GENOMIC DNA]</scope>
    <source>
        <strain evidence="5 6">NBRC 16056</strain>
    </source>
</reference>
<keyword evidence="6" id="KW-1185">Reference proteome</keyword>
<feature type="region of interest" description="Disordered" evidence="3">
    <location>
        <begin position="1"/>
        <end position="56"/>
    </location>
</feature>